<evidence type="ECO:0000313" key="2">
    <source>
        <dbReference type="Proteomes" id="UP001350005"/>
    </source>
</evidence>
<reference evidence="1 2" key="1">
    <citation type="submission" date="2024-01" db="EMBL/GenBank/DDBJ databases">
        <title>Whole genome of Chryseobacterium arthrosphaerae NNCa 2741.</title>
        <authorList>
            <person name="Boriskina E.V."/>
            <person name="Gordinskaya N.A."/>
            <person name="Kropotov V.S."/>
            <person name="Alekseeva A.E."/>
            <person name="Makhova M.A."/>
            <person name="Kryazhev D.V."/>
            <person name="Shkurkina I.S."/>
        </authorList>
    </citation>
    <scope>NUCLEOTIDE SEQUENCE [LARGE SCALE GENOMIC DNA]</scope>
    <source>
        <strain evidence="1 2">NNCa 2741</strain>
    </source>
</reference>
<dbReference type="SUPFAM" id="SSF53335">
    <property type="entry name" value="S-adenosyl-L-methionine-dependent methyltransferases"/>
    <property type="match status" value="1"/>
</dbReference>
<sequence>MKILNLYACVGGNRKLWGDNHDITAVELKPDIAAIYQDLYPNDTIVVADANKYLLDHYHEFDFIWLSRPCTSHSRANFWASRNKDNRKKVMPDLTLYSEILFLQNWYDGLFVAENVKPYYKPLITPTIELGRHLFWSNFKITPFNAIDADILRGDNSSLITTHGIDLSKYKINGRKQQVYRNLVHPDTGKHILNCAINSFKNHVSQLEIFP</sequence>
<proteinExistence type="predicted"/>
<organism evidence="1 2">
    <name type="scientific">Chryseobacterium arthrosphaerae</name>
    <dbReference type="NCBI Taxonomy" id="651561"/>
    <lineage>
        <taxon>Bacteria</taxon>
        <taxon>Pseudomonadati</taxon>
        <taxon>Bacteroidota</taxon>
        <taxon>Flavobacteriia</taxon>
        <taxon>Flavobacteriales</taxon>
        <taxon>Weeksellaceae</taxon>
        <taxon>Chryseobacterium group</taxon>
        <taxon>Chryseobacterium</taxon>
    </lineage>
</organism>
<gene>
    <name evidence="1" type="ORF">V2E39_22795</name>
</gene>
<name>A0ABU7R6F9_9FLAO</name>
<keyword evidence="2" id="KW-1185">Reference proteome</keyword>
<dbReference type="RefSeq" id="WP_330937600.1">
    <property type="nucleotide sequence ID" value="NZ_JAZGJU010000082.1"/>
</dbReference>
<evidence type="ECO:0000313" key="1">
    <source>
        <dbReference type="EMBL" id="MEE6130245.1"/>
    </source>
</evidence>
<dbReference type="InterPro" id="IPR029063">
    <property type="entry name" value="SAM-dependent_MTases_sf"/>
</dbReference>
<dbReference type="Gene3D" id="3.40.50.150">
    <property type="entry name" value="Vaccinia Virus protein VP39"/>
    <property type="match status" value="1"/>
</dbReference>
<dbReference type="EMBL" id="JAZGJU010000082">
    <property type="protein sequence ID" value="MEE6130245.1"/>
    <property type="molecule type" value="Genomic_DNA"/>
</dbReference>
<comment type="caution">
    <text evidence="1">The sequence shown here is derived from an EMBL/GenBank/DDBJ whole genome shotgun (WGS) entry which is preliminary data.</text>
</comment>
<dbReference type="Proteomes" id="UP001350005">
    <property type="component" value="Unassembled WGS sequence"/>
</dbReference>
<evidence type="ECO:0008006" key="3">
    <source>
        <dbReference type="Google" id="ProtNLM"/>
    </source>
</evidence>
<protein>
    <recommendedName>
        <fullName evidence="3">DNA (cytosine-5-)-methyltransferase</fullName>
    </recommendedName>
</protein>
<accession>A0ABU7R6F9</accession>